<dbReference type="EMBL" id="BNAU01000001">
    <property type="protein sequence ID" value="GHE75655.1"/>
    <property type="molecule type" value="Genomic_DNA"/>
</dbReference>
<gene>
    <name evidence="2" type="ORF">GCM10017786_00490</name>
</gene>
<comment type="caution">
    <text evidence="2">The sequence shown here is derived from an EMBL/GenBank/DDBJ whole genome shotgun (WGS) entry which is preliminary data.</text>
</comment>
<dbReference type="Proteomes" id="UP000605897">
    <property type="component" value="Unassembled WGS sequence"/>
</dbReference>
<proteinExistence type="predicted"/>
<sequence>MAAAIREHLDRPGAGDELVDDAQLSADPAFVTASLRRDPGRRLCDPEGIAAAVANLISPASAMVDAGLRAGQAAPVVGVPAQPVTTKLTAVLQLPPTLRVAAVRAPGTW</sequence>
<protein>
    <submittedName>
        <fullName evidence="2">Uncharacterized protein</fullName>
    </submittedName>
</protein>
<organism evidence="2 3">
    <name type="scientific">Amycolatopsis deserti</name>
    <dbReference type="NCBI Taxonomy" id="185696"/>
    <lineage>
        <taxon>Bacteria</taxon>
        <taxon>Bacillati</taxon>
        <taxon>Actinomycetota</taxon>
        <taxon>Actinomycetes</taxon>
        <taxon>Pseudonocardiales</taxon>
        <taxon>Pseudonocardiaceae</taxon>
        <taxon>Amycolatopsis</taxon>
    </lineage>
</organism>
<evidence type="ECO:0000313" key="3">
    <source>
        <dbReference type="Proteomes" id="UP000605897"/>
    </source>
</evidence>
<dbReference type="RefSeq" id="WP_191242448.1">
    <property type="nucleotide sequence ID" value="NZ_BNAU01000001.1"/>
</dbReference>
<keyword evidence="3" id="KW-1185">Reference proteome</keyword>
<evidence type="ECO:0000313" key="2">
    <source>
        <dbReference type="EMBL" id="GHE75655.1"/>
    </source>
</evidence>
<name>A0ABQ3IFB7_9PSEU</name>
<reference evidence="3" key="1">
    <citation type="journal article" date="2019" name="Int. J. Syst. Evol. Microbiol.">
        <title>The Global Catalogue of Microorganisms (GCM) 10K type strain sequencing project: providing services to taxonomists for standard genome sequencing and annotation.</title>
        <authorList>
            <consortium name="The Broad Institute Genomics Platform"/>
            <consortium name="The Broad Institute Genome Sequencing Center for Infectious Disease"/>
            <person name="Wu L."/>
            <person name="Ma J."/>
        </authorList>
    </citation>
    <scope>NUCLEOTIDE SEQUENCE [LARGE SCALE GENOMIC DNA]</scope>
    <source>
        <strain evidence="3">CGMCC 4.7677</strain>
    </source>
</reference>
<evidence type="ECO:0000256" key="1">
    <source>
        <dbReference type="SAM" id="MobiDB-lite"/>
    </source>
</evidence>
<accession>A0ABQ3IFB7</accession>
<feature type="region of interest" description="Disordered" evidence="1">
    <location>
        <begin position="1"/>
        <end position="21"/>
    </location>
</feature>
<feature type="compositionally biased region" description="Basic and acidic residues" evidence="1">
    <location>
        <begin position="1"/>
        <end position="14"/>
    </location>
</feature>